<name>A0A5E4SNQ4_9BURK</name>
<dbReference type="EMBL" id="CABPSL010000001">
    <property type="protein sequence ID" value="VVD75519.1"/>
    <property type="molecule type" value="Genomic_DNA"/>
</dbReference>
<dbReference type="RefSeq" id="WP_150562475.1">
    <property type="nucleotide sequence ID" value="NZ_CABPSL010000001.1"/>
</dbReference>
<dbReference type="AlphaFoldDB" id="A0A5E4SNQ4"/>
<dbReference type="OrthoDB" id="8596370at2"/>
<evidence type="ECO:0000313" key="3">
    <source>
        <dbReference type="Proteomes" id="UP000384354"/>
    </source>
</evidence>
<proteinExistence type="predicted"/>
<sequence>MPLEPDVGFIAASTPGPLDEALTGVACVAFVEGDTEVRVGWLRAGGDGLVVTARVDDGLVGQTRFWCDAQQWRDWLAPNLPVPSWDALPPAWRASAASLTLATGDVSADMSLDAAVSAADAARDTSSWPRATDLAAAEVETAWRVGMVLQREGRRLALMYLDGATSWLCERCRRATPGDTALDPSGLPMRRCALVAGWATLPGAQCEHLQVGDAVLLDVAAHIAGGEYWLVDGDRAMAMHDGRPLDRRVLQLDDTNTSPPDDTQSTAAEARQEAATVRLSALVAERPFPIPFLTAWRSGNDAVSQSEAIACALSADRITLLRDDTPWAAGRLLRFDDGRLAVCIDSMIGASAANASLKVALTEGDAPGERDSSRAISGRDRMGVHP</sequence>
<protein>
    <submittedName>
        <fullName evidence="2">Translocation protein in type III secretion</fullName>
    </submittedName>
</protein>
<accession>A0A5E4SNQ4</accession>
<gene>
    <name evidence="2" type="ORF">PCE31106_00838</name>
</gene>
<evidence type="ECO:0000313" key="2">
    <source>
        <dbReference type="EMBL" id="VVD75519.1"/>
    </source>
</evidence>
<feature type="region of interest" description="Disordered" evidence="1">
    <location>
        <begin position="364"/>
        <end position="386"/>
    </location>
</feature>
<dbReference type="Proteomes" id="UP000384354">
    <property type="component" value="Unassembled WGS sequence"/>
</dbReference>
<feature type="compositionally biased region" description="Basic and acidic residues" evidence="1">
    <location>
        <begin position="367"/>
        <end position="386"/>
    </location>
</feature>
<organism evidence="2 3">
    <name type="scientific">Pandoraea cepalis</name>
    <dbReference type="NCBI Taxonomy" id="2508294"/>
    <lineage>
        <taxon>Bacteria</taxon>
        <taxon>Pseudomonadati</taxon>
        <taxon>Pseudomonadota</taxon>
        <taxon>Betaproteobacteria</taxon>
        <taxon>Burkholderiales</taxon>
        <taxon>Burkholderiaceae</taxon>
        <taxon>Pandoraea</taxon>
    </lineage>
</organism>
<reference evidence="2 3" key="1">
    <citation type="submission" date="2019-08" db="EMBL/GenBank/DDBJ databases">
        <authorList>
            <person name="Peeters C."/>
        </authorList>
    </citation>
    <scope>NUCLEOTIDE SEQUENCE [LARGE SCALE GENOMIC DNA]</scope>
    <source>
        <strain evidence="2 3">LMG 31106</strain>
    </source>
</reference>
<evidence type="ECO:0000256" key="1">
    <source>
        <dbReference type="SAM" id="MobiDB-lite"/>
    </source>
</evidence>